<dbReference type="AlphaFoldDB" id="A0A0T5XDB1"/>
<dbReference type="InterPro" id="IPR052347">
    <property type="entry name" value="Isochorismatase_Nicotinamidase"/>
</dbReference>
<evidence type="ECO:0000256" key="1">
    <source>
        <dbReference type="ARBA" id="ARBA00006336"/>
    </source>
</evidence>
<gene>
    <name evidence="9" type="ORF">HMPREF1705_03627</name>
</gene>
<dbReference type="PANTHER" id="PTHR11080:SF2">
    <property type="entry name" value="LD05707P"/>
    <property type="match status" value="1"/>
</dbReference>
<comment type="similarity">
    <text evidence="1">Belongs to the isochorismatase family.</text>
</comment>
<keyword evidence="2" id="KW-0662">Pyridine nucleotide biosynthesis</keyword>
<evidence type="ECO:0000259" key="8">
    <source>
        <dbReference type="Pfam" id="PF00857"/>
    </source>
</evidence>
<reference evidence="10" key="1">
    <citation type="submission" date="2012-09" db="EMBL/GenBank/DDBJ databases">
        <authorList>
            <person name="Weinstock G."/>
            <person name="Sodergren E."/>
            <person name="Clifton S."/>
            <person name="Fulton L."/>
            <person name="Fulton B."/>
            <person name="Courtney L."/>
            <person name="Fronick C."/>
            <person name="Harrison M."/>
            <person name="Strong C."/>
            <person name="Farmer C."/>
            <person name="Delehaunty K."/>
            <person name="Markovic C."/>
            <person name="Hall O."/>
            <person name="Minx P."/>
            <person name="Tomlinson C."/>
            <person name="Mitreva M."/>
            <person name="Nelson J."/>
            <person name="Hou S."/>
            <person name="Wollam A."/>
            <person name="Pepin K.H."/>
            <person name="Johnson M."/>
            <person name="Bhonagiri V."/>
            <person name="Nash W.E."/>
            <person name="Suruliraj S."/>
            <person name="Warren W."/>
            <person name="Chinwalla A."/>
            <person name="Mardis E.R."/>
            <person name="Wilson R.K."/>
        </authorList>
    </citation>
    <scope>NUCLEOTIDE SEQUENCE [LARGE SCALE GENOMIC DNA]</scope>
    <source>
        <strain evidence="10">OS1</strain>
    </source>
</reference>
<evidence type="ECO:0000256" key="6">
    <source>
        <dbReference type="ARBA" id="ARBA00039017"/>
    </source>
</evidence>
<dbReference type="GO" id="GO:0019363">
    <property type="term" value="P:pyridine nucleotide biosynthetic process"/>
    <property type="evidence" value="ECO:0007669"/>
    <property type="project" value="UniProtKB-KW"/>
</dbReference>
<evidence type="ECO:0000313" key="10">
    <source>
        <dbReference type="Proteomes" id="UP000005273"/>
    </source>
</evidence>
<dbReference type="eggNOG" id="COG1335">
    <property type="taxonomic scope" value="Bacteria"/>
</dbReference>
<name>A0A0T5XDB1_9BACT</name>
<evidence type="ECO:0000256" key="4">
    <source>
        <dbReference type="ARBA" id="ARBA00022801"/>
    </source>
</evidence>
<dbReference type="EMBL" id="ACJX03000001">
    <property type="protein sequence ID" value="KRT36348.1"/>
    <property type="molecule type" value="Genomic_DNA"/>
</dbReference>
<dbReference type="PANTHER" id="PTHR11080">
    <property type="entry name" value="PYRAZINAMIDASE/NICOTINAMIDASE"/>
    <property type="match status" value="1"/>
</dbReference>
<evidence type="ECO:0000256" key="3">
    <source>
        <dbReference type="ARBA" id="ARBA00022723"/>
    </source>
</evidence>
<dbReference type="GO" id="GO:0046872">
    <property type="term" value="F:metal ion binding"/>
    <property type="evidence" value="ECO:0007669"/>
    <property type="project" value="UniProtKB-KW"/>
</dbReference>
<evidence type="ECO:0000313" key="9">
    <source>
        <dbReference type="EMBL" id="KRT36348.1"/>
    </source>
</evidence>
<sequence length="197" mass="21718">MSIIMMLSIKKRDALIIVDLQVDFCPGGNLPVPEGDEIVPIANKLVELFEKQGGQIVFSRDWHPDKHMSFKECGGPWPAHCVQNTRGAEFHPDLFIPPSAIVVSKATETLKEAYSAFDGTRLSETLHEAGIERVFICGLATDVCVKSTALDAIKLGYDTYVIQDASRGITKESVEQSLKEMKSVGVKIIESRQILTN</sequence>
<comment type="pathway">
    <text evidence="5">Cofactor biosynthesis; nicotinate biosynthesis; nicotinate from nicotinamide: step 1/1.</text>
</comment>
<dbReference type="InterPro" id="IPR000868">
    <property type="entry name" value="Isochorismatase-like_dom"/>
</dbReference>
<comment type="caution">
    <text evidence="9">The sequence shown here is derived from an EMBL/GenBank/DDBJ whole genome shotgun (WGS) entry which is preliminary data.</text>
</comment>
<evidence type="ECO:0000256" key="7">
    <source>
        <dbReference type="ARBA" id="ARBA00043224"/>
    </source>
</evidence>
<organism evidence="9 10">
    <name type="scientific">Acetomicrobium hydrogeniformans ATCC BAA-1850</name>
    <dbReference type="NCBI Taxonomy" id="592015"/>
    <lineage>
        <taxon>Bacteria</taxon>
        <taxon>Thermotogati</taxon>
        <taxon>Synergistota</taxon>
        <taxon>Synergistia</taxon>
        <taxon>Synergistales</taxon>
        <taxon>Acetomicrobiaceae</taxon>
        <taxon>Acetomicrobium</taxon>
    </lineage>
</organism>
<accession>A0A0T5XDB1</accession>
<dbReference type="InterPro" id="IPR036380">
    <property type="entry name" value="Isochorismatase-like_sf"/>
</dbReference>
<protein>
    <recommendedName>
        <fullName evidence="6">nicotinamidase</fullName>
        <ecNumber evidence="6">3.5.1.19</ecNumber>
    </recommendedName>
    <alternativeName>
        <fullName evidence="7">Nicotinamide deamidase</fullName>
    </alternativeName>
</protein>
<dbReference type="Gene3D" id="3.40.50.850">
    <property type="entry name" value="Isochorismatase-like"/>
    <property type="match status" value="1"/>
</dbReference>
<feature type="domain" description="Isochorismatase-like" evidence="8">
    <location>
        <begin position="14"/>
        <end position="192"/>
    </location>
</feature>
<keyword evidence="3" id="KW-0479">Metal-binding</keyword>
<dbReference type="EC" id="3.5.1.19" evidence="6"/>
<dbReference type="Pfam" id="PF00857">
    <property type="entry name" value="Isochorismatase"/>
    <property type="match status" value="1"/>
</dbReference>
<dbReference type="STRING" id="592015.HMPREF1705_03627"/>
<dbReference type="SUPFAM" id="SSF52499">
    <property type="entry name" value="Isochorismatase-like hydrolases"/>
    <property type="match status" value="1"/>
</dbReference>
<dbReference type="OrthoDB" id="9796485at2"/>
<dbReference type="GO" id="GO:0008936">
    <property type="term" value="F:nicotinamidase activity"/>
    <property type="evidence" value="ECO:0007669"/>
    <property type="project" value="UniProtKB-EC"/>
</dbReference>
<dbReference type="Proteomes" id="UP000005273">
    <property type="component" value="Unassembled WGS sequence"/>
</dbReference>
<keyword evidence="10" id="KW-1185">Reference proteome</keyword>
<evidence type="ECO:0000256" key="5">
    <source>
        <dbReference type="ARBA" id="ARBA00037900"/>
    </source>
</evidence>
<keyword evidence="4" id="KW-0378">Hydrolase</keyword>
<proteinExistence type="inferred from homology"/>
<evidence type="ECO:0000256" key="2">
    <source>
        <dbReference type="ARBA" id="ARBA00022642"/>
    </source>
</evidence>
<dbReference type="CDD" id="cd01011">
    <property type="entry name" value="nicotinamidase"/>
    <property type="match status" value="1"/>
</dbReference>